<keyword evidence="2" id="KW-1185">Reference proteome</keyword>
<gene>
    <name evidence="1" type="ORF">D0Z00_004151</name>
</gene>
<organism evidence="1 2">
    <name type="scientific">Geotrichum galactomycetum</name>
    <dbReference type="NCBI Taxonomy" id="27317"/>
    <lineage>
        <taxon>Eukaryota</taxon>
        <taxon>Fungi</taxon>
        <taxon>Dikarya</taxon>
        <taxon>Ascomycota</taxon>
        <taxon>Saccharomycotina</taxon>
        <taxon>Dipodascomycetes</taxon>
        <taxon>Dipodascales</taxon>
        <taxon>Dipodascaceae</taxon>
        <taxon>Geotrichum</taxon>
    </lineage>
</organism>
<accession>A0ACB6UZ54</accession>
<dbReference type="Proteomes" id="UP000744676">
    <property type="component" value="Unassembled WGS sequence"/>
</dbReference>
<sequence length="68" mass="7489">MRDPGCTIPGTWLEEWAAALARDISRFRDTKRAYEEMFSEPPLVPAARATTTTTAAAAGYNQSGLGRW</sequence>
<reference evidence="1 2" key="1">
    <citation type="journal article" date="2020" name="Front. Microbiol.">
        <title>Phenotypic and Genetic Characterization of the Cheese Ripening Yeast Geotrichum candidum.</title>
        <authorList>
            <person name="Perkins V."/>
            <person name="Vignola S."/>
            <person name="Lessard M.H."/>
            <person name="Plante P.L."/>
            <person name="Corbeil J."/>
            <person name="Dugat-Bony E."/>
            <person name="Frenette M."/>
            <person name="Labrie S."/>
        </authorList>
    </citation>
    <scope>NUCLEOTIDE SEQUENCE [LARGE SCALE GENOMIC DNA]</scope>
    <source>
        <strain evidence="1 2">LMA-1147</strain>
    </source>
</reference>
<evidence type="ECO:0000313" key="1">
    <source>
        <dbReference type="EMBL" id="KAF5093265.1"/>
    </source>
</evidence>
<proteinExistence type="predicted"/>
<dbReference type="EMBL" id="QVQA01000255">
    <property type="protein sequence ID" value="KAF5093265.1"/>
    <property type="molecule type" value="Genomic_DNA"/>
</dbReference>
<evidence type="ECO:0000313" key="2">
    <source>
        <dbReference type="Proteomes" id="UP000744676"/>
    </source>
</evidence>
<comment type="caution">
    <text evidence="1">The sequence shown here is derived from an EMBL/GenBank/DDBJ whole genome shotgun (WGS) entry which is preliminary data.</text>
</comment>
<name>A0ACB6UZ54_9ASCO</name>
<protein>
    <submittedName>
        <fullName evidence="1">Uncharacterized protein</fullName>
    </submittedName>
</protein>